<evidence type="ECO:0000313" key="7">
    <source>
        <dbReference type="EMBL" id="MBF4695088.1"/>
    </source>
</evidence>
<sequence length="684" mass="78317">MKENKRAHELAEVICSKPSDISFEDCFNSEHKGRKICFDCRTCIIEEKSDEQVSYVVSDIDKNIHLSACPGSGKTEVVGLKAAYELERWTKESGGVAILTFTNNAADVIQERVHRFVGQNKGMYPHFIGTIDSWIHGYITHPYGWLIFEVSNEDDKSFIVVDEKSDASWLSSFTCKVPYCFDGKKGYEYAGITANKIFIDLANKDVAFIAPRSLNKKIVLAKDYFETDAYKAYLNGEIITRYINAKPKTAKKLQTELFKAKKEMFKRSLATYRDMEYIAYRVLKIEEYGKRVAKRFPLLIIDECQDLSSTQLRILKKLEEYGVKIHMIGDINQSIYAFKGVKPQYIEDHTSEQNYKEMKLSNNYRSCCEIVGVFDKIVPKKDVKSVPETLLEEPCIVTSYTEKDFISIQEKFSDYVHNLGLQVEKSAIVARGWKIVNNLSAKGYSDRESNKSLLLAEAIVWWKSNIYQLRLHAIDNIGEILSLTVFKKCKTDSRYHYLPEYVKSNVLWRRCLSSILESVCSSDILGDVTMTWTKWAAIARKELPVIVKRIMLENIDEEYHKYFIVEELKIQALKGNGAIAVKETVSTPNLKESKVRITTIHQVKGETLDALMLVSNTKHSGGDGYWENWIKDSSTESARLAYVASSRPKHLLVWALPQLQAKDIEKLEALGFKYIPLKELGIIE</sequence>
<evidence type="ECO:0000256" key="5">
    <source>
        <dbReference type="PROSITE-ProRule" id="PRU00560"/>
    </source>
</evidence>
<accession>A0ABR9ZY60</accession>
<dbReference type="Gene3D" id="3.40.50.300">
    <property type="entry name" value="P-loop containing nucleotide triphosphate hydrolases"/>
    <property type="match status" value="3"/>
</dbReference>
<feature type="binding site" evidence="5">
    <location>
        <begin position="68"/>
        <end position="75"/>
    </location>
    <ligand>
        <name>ATP</name>
        <dbReference type="ChEBI" id="CHEBI:30616"/>
    </ligand>
</feature>
<protein>
    <submittedName>
        <fullName evidence="7">ATP-dependent helicase</fullName>
    </submittedName>
</protein>
<evidence type="ECO:0000256" key="1">
    <source>
        <dbReference type="ARBA" id="ARBA00022741"/>
    </source>
</evidence>
<keyword evidence="2 5" id="KW-0378">Hydrolase</keyword>
<comment type="caution">
    <text evidence="7">The sequence shown here is derived from an EMBL/GenBank/DDBJ whole genome shotgun (WGS) entry which is preliminary data.</text>
</comment>
<organism evidence="7 8">
    <name type="scientific">Fusibacter ferrireducens</name>
    <dbReference type="NCBI Taxonomy" id="2785058"/>
    <lineage>
        <taxon>Bacteria</taxon>
        <taxon>Bacillati</taxon>
        <taxon>Bacillota</taxon>
        <taxon>Clostridia</taxon>
        <taxon>Eubacteriales</taxon>
        <taxon>Eubacteriales Family XII. Incertae Sedis</taxon>
        <taxon>Fusibacter</taxon>
    </lineage>
</organism>
<dbReference type="PANTHER" id="PTHR11070">
    <property type="entry name" value="UVRD / RECB / PCRA DNA HELICASE FAMILY MEMBER"/>
    <property type="match status" value="1"/>
</dbReference>
<dbReference type="Pfam" id="PF00580">
    <property type="entry name" value="UvrD-helicase"/>
    <property type="match status" value="1"/>
</dbReference>
<dbReference type="SUPFAM" id="SSF52540">
    <property type="entry name" value="P-loop containing nucleoside triphosphate hydrolases"/>
    <property type="match status" value="1"/>
</dbReference>
<dbReference type="Proteomes" id="UP000614200">
    <property type="component" value="Unassembled WGS sequence"/>
</dbReference>
<dbReference type="RefSeq" id="WP_194703324.1">
    <property type="nucleotide sequence ID" value="NZ_JADKNH010000012.1"/>
</dbReference>
<dbReference type="PANTHER" id="PTHR11070:SF2">
    <property type="entry name" value="ATP-DEPENDENT DNA HELICASE SRS2"/>
    <property type="match status" value="1"/>
</dbReference>
<dbReference type="InterPro" id="IPR014016">
    <property type="entry name" value="UvrD-like_ATP-bd"/>
</dbReference>
<reference evidence="7 8" key="1">
    <citation type="submission" date="2020-11" db="EMBL/GenBank/DDBJ databases">
        <title>Fusibacter basophilias sp. nov.</title>
        <authorList>
            <person name="Qiu D."/>
        </authorList>
    </citation>
    <scope>NUCLEOTIDE SEQUENCE [LARGE SCALE GENOMIC DNA]</scope>
    <source>
        <strain evidence="7 8">Q10-2</strain>
    </source>
</reference>
<keyword evidence="8" id="KW-1185">Reference proteome</keyword>
<dbReference type="InterPro" id="IPR000212">
    <property type="entry name" value="DNA_helicase_UvrD/REP"/>
</dbReference>
<dbReference type="GO" id="GO:0004386">
    <property type="term" value="F:helicase activity"/>
    <property type="evidence" value="ECO:0007669"/>
    <property type="project" value="UniProtKB-KW"/>
</dbReference>
<dbReference type="PROSITE" id="PS51198">
    <property type="entry name" value="UVRD_HELICASE_ATP_BIND"/>
    <property type="match status" value="1"/>
</dbReference>
<evidence type="ECO:0000256" key="3">
    <source>
        <dbReference type="ARBA" id="ARBA00022806"/>
    </source>
</evidence>
<keyword evidence="3 5" id="KW-0347">Helicase</keyword>
<evidence type="ECO:0000313" key="8">
    <source>
        <dbReference type="Proteomes" id="UP000614200"/>
    </source>
</evidence>
<dbReference type="InterPro" id="IPR027417">
    <property type="entry name" value="P-loop_NTPase"/>
</dbReference>
<gene>
    <name evidence="7" type="ORF">ISU02_18465</name>
</gene>
<name>A0ABR9ZY60_9FIRM</name>
<dbReference type="EMBL" id="JADKNH010000012">
    <property type="protein sequence ID" value="MBF4695088.1"/>
    <property type="molecule type" value="Genomic_DNA"/>
</dbReference>
<evidence type="ECO:0000259" key="6">
    <source>
        <dbReference type="PROSITE" id="PS51198"/>
    </source>
</evidence>
<keyword evidence="4 5" id="KW-0067">ATP-binding</keyword>
<keyword evidence="1 5" id="KW-0547">Nucleotide-binding</keyword>
<evidence type="ECO:0000256" key="4">
    <source>
        <dbReference type="ARBA" id="ARBA00022840"/>
    </source>
</evidence>
<proteinExistence type="predicted"/>
<evidence type="ECO:0000256" key="2">
    <source>
        <dbReference type="ARBA" id="ARBA00022801"/>
    </source>
</evidence>
<feature type="domain" description="UvrD-like helicase ATP-binding" evidence="6">
    <location>
        <begin position="47"/>
        <end position="367"/>
    </location>
</feature>